<reference evidence="10" key="1">
    <citation type="submission" date="2016-04" db="EMBL/GenBank/DDBJ databases">
        <authorList>
            <person name="Evans L.H."/>
            <person name="Alamgir A."/>
            <person name="Owens N."/>
            <person name="Weber N.D."/>
            <person name="Virtaneva K."/>
            <person name="Barbian K."/>
            <person name="Babar A."/>
            <person name="Rosenke K."/>
        </authorList>
    </citation>
    <scope>NUCLEOTIDE SEQUENCE</scope>
    <source>
        <strain evidence="10">Nono1</strain>
    </source>
</reference>
<keyword evidence="2" id="KW-1003">Cell membrane</keyword>
<dbReference type="RefSeq" id="WP_225268599.1">
    <property type="nucleotide sequence ID" value="NZ_CP084058.1"/>
</dbReference>
<evidence type="ECO:0000256" key="1">
    <source>
        <dbReference type="ARBA" id="ARBA00004236"/>
    </source>
</evidence>
<dbReference type="Pfam" id="PF18967">
    <property type="entry name" value="PycTM"/>
    <property type="match status" value="1"/>
</dbReference>
<feature type="domain" description="Pycsar effector protein" evidence="9">
    <location>
        <begin position="50"/>
        <end position="113"/>
    </location>
</feature>
<evidence type="ECO:0000259" key="9">
    <source>
        <dbReference type="Pfam" id="PF18967"/>
    </source>
</evidence>
<evidence type="ECO:0000256" key="3">
    <source>
        <dbReference type="ARBA" id="ARBA00022692"/>
    </source>
</evidence>
<dbReference type="AlphaFoldDB" id="A0A1M4EM95"/>
<keyword evidence="3 8" id="KW-0812">Transmembrane</keyword>
<organism evidence="10">
    <name type="scientific">Nonomuraea gerenzanensis</name>
    <dbReference type="NCBI Taxonomy" id="93944"/>
    <lineage>
        <taxon>Bacteria</taxon>
        <taxon>Bacillati</taxon>
        <taxon>Actinomycetota</taxon>
        <taxon>Actinomycetes</taxon>
        <taxon>Streptosporangiales</taxon>
        <taxon>Streptosporangiaceae</taxon>
        <taxon>Nonomuraea</taxon>
    </lineage>
</organism>
<proteinExistence type="predicted"/>
<evidence type="ECO:0000313" key="10">
    <source>
        <dbReference type="EMBL" id="SBO99969.1"/>
    </source>
</evidence>
<evidence type="ECO:0000256" key="6">
    <source>
        <dbReference type="ARBA" id="ARBA00023118"/>
    </source>
</evidence>
<keyword evidence="5 8" id="KW-1133">Transmembrane helix</keyword>
<dbReference type="InterPro" id="IPR043760">
    <property type="entry name" value="PycTM_dom"/>
</dbReference>
<feature type="transmembrane region" description="Helical" evidence="8">
    <location>
        <begin position="93"/>
        <end position="112"/>
    </location>
</feature>
<keyword evidence="4" id="KW-0547">Nucleotide-binding</keyword>
<accession>A0A1M4EM95</accession>
<keyword evidence="6" id="KW-0051">Antiviral defense</keyword>
<gene>
    <name evidence="10" type="ORF">BN4615_P9485</name>
</gene>
<evidence type="ECO:0000256" key="7">
    <source>
        <dbReference type="ARBA" id="ARBA00023136"/>
    </source>
</evidence>
<keyword evidence="7 8" id="KW-0472">Membrane</keyword>
<dbReference type="EMBL" id="LT559118">
    <property type="protein sequence ID" value="SBO99969.1"/>
    <property type="molecule type" value="Genomic_DNA"/>
</dbReference>
<evidence type="ECO:0000256" key="8">
    <source>
        <dbReference type="SAM" id="Phobius"/>
    </source>
</evidence>
<evidence type="ECO:0000256" key="4">
    <source>
        <dbReference type="ARBA" id="ARBA00022741"/>
    </source>
</evidence>
<name>A0A1M4EM95_9ACTN</name>
<comment type="subcellular location">
    <subcellularLocation>
        <location evidence="1">Cell membrane</location>
    </subcellularLocation>
</comment>
<evidence type="ECO:0000256" key="2">
    <source>
        <dbReference type="ARBA" id="ARBA00022475"/>
    </source>
</evidence>
<sequence length="117" mass="12339">MTAQPSRAWPAGTARRILDEVRGEAIRADTKASVLLGMGAVAVSATLVGFYGDVLAQDSAQGLVAALERSARAELETLAGQLFAMSRLVRRKYLLIQIGAWLLAGAAAAWLLSPFLA</sequence>
<protein>
    <recommendedName>
        <fullName evidence="9">Pycsar effector protein domain-containing protein</fullName>
    </recommendedName>
</protein>
<evidence type="ECO:0000256" key="5">
    <source>
        <dbReference type="ARBA" id="ARBA00022989"/>
    </source>
</evidence>